<evidence type="ECO:0000313" key="3">
    <source>
        <dbReference type="Proteomes" id="UP000039046"/>
    </source>
</evidence>
<accession>A0A0A1TC45</accession>
<dbReference type="STRING" id="1531966.A0A0A1TC45"/>
<keyword evidence="1" id="KW-0812">Transmembrane</keyword>
<dbReference type="OrthoDB" id="3034003at2759"/>
<dbReference type="EMBL" id="CDHN01000007">
    <property type="protein sequence ID" value="CEJ94631.1"/>
    <property type="molecule type" value="Genomic_DNA"/>
</dbReference>
<feature type="transmembrane region" description="Helical" evidence="1">
    <location>
        <begin position="86"/>
        <end position="105"/>
    </location>
</feature>
<evidence type="ECO:0000313" key="2">
    <source>
        <dbReference type="EMBL" id="CEJ94631.1"/>
    </source>
</evidence>
<feature type="transmembrane region" description="Helical" evidence="1">
    <location>
        <begin position="711"/>
        <end position="739"/>
    </location>
</feature>
<organism evidence="2 3">
    <name type="scientific">[Torrubiella] hemipterigena</name>
    <dbReference type="NCBI Taxonomy" id="1531966"/>
    <lineage>
        <taxon>Eukaryota</taxon>
        <taxon>Fungi</taxon>
        <taxon>Dikarya</taxon>
        <taxon>Ascomycota</taxon>
        <taxon>Pezizomycotina</taxon>
        <taxon>Sordariomycetes</taxon>
        <taxon>Hypocreomycetidae</taxon>
        <taxon>Hypocreales</taxon>
        <taxon>Clavicipitaceae</taxon>
        <taxon>Clavicipitaceae incertae sedis</taxon>
        <taxon>'Torrubiella' clade</taxon>
    </lineage>
</organism>
<keyword evidence="3" id="KW-1185">Reference proteome</keyword>
<evidence type="ECO:0000256" key="1">
    <source>
        <dbReference type="SAM" id="Phobius"/>
    </source>
</evidence>
<name>A0A0A1TC45_9HYPO</name>
<feature type="transmembrane region" description="Helical" evidence="1">
    <location>
        <begin position="16"/>
        <end position="39"/>
    </location>
</feature>
<dbReference type="AlphaFoldDB" id="A0A0A1TC45"/>
<dbReference type="HOGENOM" id="CLU_009663_0_0_1"/>
<keyword evidence="1" id="KW-1133">Transmembrane helix</keyword>
<proteinExistence type="predicted"/>
<dbReference type="Proteomes" id="UP000039046">
    <property type="component" value="Unassembled WGS sequence"/>
</dbReference>
<reference evidence="2 3" key="1">
    <citation type="journal article" date="2015" name="Genome Announc.">
        <title>Draft Genome Sequence and Gene Annotation of the Entomopathogenic Fungus Verticillium hemipterigenum.</title>
        <authorList>
            <person name="Horn F."/>
            <person name="Habel A."/>
            <person name="Scharf D.H."/>
            <person name="Dworschak J."/>
            <person name="Brakhage A.A."/>
            <person name="Guthke R."/>
            <person name="Hertweck C."/>
            <person name="Linde J."/>
        </authorList>
    </citation>
    <scope>NUCLEOTIDE SEQUENCE [LARGE SCALE GENOMIC DNA]</scope>
</reference>
<keyword evidence="1" id="KW-0472">Membrane</keyword>
<sequence length="807" mass="88227">MIENIEDALTVGRVSALIALGVSLVSLSIPLLASILLVYHFDKKLTAASWSVLARQMHSSLWPTILQSDSAASRNVHWTVSTISHANFAFALLVFVTGFVTPLGLSDAIVTTSPSSVNFEYARDLSLFGNSTPPRPMTGLSRDCNRLILFCPGGLISASRDFNNSYNLNTTDFNATTHLPANLTAMFTSATKDSTVAGAFDIQYRSWSLTSTPDYDGNRSYAKGAKRHIDTLLSNDKTVLVEGIVADMKHGGIGFRNHTIPSNVQRGVTWNEDILWLEPDISCANTNLSLRVKIGQNDISQLALVDQGGFAKLRHGNPSKGWTNPDRSKLGTRYQADRTAWIHNVLAAIYRNMISPTNAKYGLNVTLNKEYTMSPLIGKKGDIGYPLGLSAYDLQGTWLGNLPFARQNEQTGEIEVDGKEVSGGAEKHPDIWAAMMLRRLDTYCSGHLSADDKGYESFKYFECGEIFGLPRNINGDSTVVQGGGSEWIVPMHVCVGAIQASVQTLTFSMNGSAALENVEVLNRQPKHYNSEDDYPTWAFEYKNFSRLRTDSGYGEFNVPSPIWGIVDAKYTGTPEYNFTKAASFYLPHSFRGAWEYQAAPLDMLAATVAPVGILTTVVSNFGRAVSLDGPSFLPSYTGAQSMMLSTKWAQLAAKENGYGAILRLIWTDMLANSVMTAKPAAEVASSSKTVVDGIGGRHNVQVFIRRVQYNLAFATPAIILLVFCIVSVLAALISGVVNWRLVKNLRAMLNDTSVGRVATSHVTYEGGNLSRASTNQWQKRMGSTKLRFGGEESQVTMVEHAAQKSER</sequence>
<protein>
    <submittedName>
        <fullName evidence="2">Uncharacterized protein</fullName>
    </submittedName>
</protein>
<gene>
    <name evidence="2" type="ORF">VHEMI10150</name>
</gene>